<reference evidence="2" key="3">
    <citation type="submission" date="2021-06" db="EMBL/GenBank/DDBJ databases">
        <title>Updating the genus Pseudomonas: Description of 43 new species and partition of the Pseudomonas putida group.</title>
        <authorList>
            <person name="Girard L."/>
            <person name="Lood C."/>
            <person name="Vandamme P."/>
            <person name="Rokni-Zadeh H."/>
            <person name="Van Noort V."/>
            <person name="Hofte M."/>
            <person name="Lavigne R."/>
            <person name="De Mot R."/>
        </authorList>
    </citation>
    <scope>NUCLEOTIDE SEQUENCE</scope>
    <source>
        <strain evidence="2">SWRI10</strain>
    </source>
</reference>
<dbReference type="RefSeq" id="WP_186554821.1">
    <property type="nucleotide sequence ID" value="NZ_JABWRE020000001.1"/>
</dbReference>
<name>A0A923FYJ7_9PSED</name>
<dbReference type="EMBL" id="JABWRE010000007">
    <property type="protein sequence ID" value="MBC3441268.1"/>
    <property type="molecule type" value="Genomic_DNA"/>
</dbReference>
<evidence type="ECO:0000313" key="2">
    <source>
        <dbReference type="EMBL" id="MBV4536784.1"/>
    </source>
</evidence>
<reference evidence="1" key="2">
    <citation type="submission" date="2020-07" db="EMBL/GenBank/DDBJ databases">
        <authorList>
            <person name="Lood C."/>
            <person name="Girard L."/>
        </authorList>
    </citation>
    <scope>NUCLEOTIDE SEQUENCE</scope>
    <source>
        <strain evidence="1">SWRI10</strain>
    </source>
</reference>
<accession>A0A923FYJ7</accession>
<evidence type="ECO:0000313" key="1">
    <source>
        <dbReference type="EMBL" id="MBC3441268.1"/>
    </source>
</evidence>
<sequence length="127" mass="15025">MFENYLSHPEIYQALEEHFEKTFNTLLKKENLDQKQFQTPYYRTHFANGMPFMNGNPIFSTKHLSNQDRLRVILDIDASDITCFENKLDNSKELCICGSVQNIEQIKKAMNNWLKQQKPVLNRSHQT</sequence>
<reference evidence="1" key="1">
    <citation type="journal article" date="2020" name="Microorganisms">
        <title>Reliable Identification of Environmental Pseudomonas Isolates Using the rpoD Gene.</title>
        <authorList>
            <consortium name="The Broad Institute Genome Sequencing Platform"/>
            <person name="Girard L."/>
            <person name="Lood C."/>
            <person name="Rokni-Zadeh H."/>
            <person name="van Noort V."/>
            <person name="Lavigne R."/>
            <person name="De Mot R."/>
        </authorList>
    </citation>
    <scope>NUCLEOTIDE SEQUENCE</scope>
    <source>
        <strain evidence="1">SWRI10</strain>
    </source>
</reference>
<dbReference type="Proteomes" id="UP000599879">
    <property type="component" value="Unassembled WGS sequence"/>
</dbReference>
<proteinExistence type="predicted"/>
<dbReference type="AlphaFoldDB" id="A0A923FYJ7"/>
<gene>
    <name evidence="2" type="ORF">HU737_012395</name>
    <name evidence="1" type="ORF">HU737_11280</name>
</gene>
<protein>
    <submittedName>
        <fullName evidence="1">Uncharacterized protein</fullName>
    </submittedName>
</protein>
<dbReference type="EMBL" id="JABWRE020000001">
    <property type="protein sequence ID" value="MBV4536784.1"/>
    <property type="molecule type" value="Genomic_DNA"/>
</dbReference>
<comment type="caution">
    <text evidence="1">The sequence shown here is derived from an EMBL/GenBank/DDBJ whole genome shotgun (WGS) entry which is preliminary data.</text>
</comment>
<organism evidence="1">
    <name type="scientific">Pseudomonas urmiensis</name>
    <dbReference type="NCBI Taxonomy" id="2745493"/>
    <lineage>
        <taxon>Bacteria</taxon>
        <taxon>Pseudomonadati</taxon>
        <taxon>Pseudomonadota</taxon>
        <taxon>Gammaproteobacteria</taxon>
        <taxon>Pseudomonadales</taxon>
        <taxon>Pseudomonadaceae</taxon>
        <taxon>Pseudomonas</taxon>
    </lineage>
</organism>